<keyword evidence="3" id="KW-1185">Reference proteome</keyword>
<evidence type="ECO:0000313" key="3">
    <source>
        <dbReference type="Proteomes" id="UP000026962"/>
    </source>
</evidence>
<accession>A0A0E0LAD8</accession>
<feature type="compositionally biased region" description="Low complexity" evidence="1">
    <location>
        <begin position="99"/>
        <end position="117"/>
    </location>
</feature>
<evidence type="ECO:0000313" key="2">
    <source>
        <dbReference type="EnsemblPlants" id="OPUNC06G10210.1"/>
    </source>
</evidence>
<dbReference type="Gramene" id="OPUNC06G10210.1">
    <property type="protein sequence ID" value="OPUNC06G10210.1"/>
    <property type="gene ID" value="OPUNC06G10210"/>
</dbReference>
<sequence length="151" mass="16536">MVELIYCRRPHVGVKEMLPYNIKDVNGGGYAVNATREGDYAPVTSLGMDSNRSSGYYEFLKDPDLASPFGETSTQGEFGHHDDDFPYAHAQFPPYSTQPPTAAAAGNAGPASGSRSGVRQRVQANPLGQDDGRGRMYYTRDEDLRLLCILK</sequence>
<reference evidence="2" key="1">
    <citation type="submission" date="2015-04" db="UniProtKB">
        <authorList>
            <consortium name="EnsemblPlants"/>
        </authorList>
    </citation>
    <scope>IDENTIFICATION</scope>
</reference>
<dbReference type="Proteomes" id="UP000026962">
    <property type="component" value="Chromosome 6"/>
</dbReference>
<dbReference type="OMA" id="MVELIYC"/>
<dbReference type="eggNOG" id="ENOG502R4R6">
    <property type="taxonomic scope" value="Eukaryota"/>
</dbReference>
<evidence type="ECO:0000256" key="1">
    <source>
        <dbReference type="SAM" id="MobiDB-lite"/>
    </source>
</evidence>
<dbReference type="AlphaFoldDB" id="A0A0E0LAD8"/>
<dbReference type="EnsemblPlants" id="OPUNC06G10210.1">
    <property type="protein sequence ID" value="OPUNC06G10210.1"/>
    <property type="gene ID" value="OPUNC06G10210"/>
</dbReference>
<dbReference type="HOGENOM" id="CLU_145702_0_0_1"/>
<organism evidence="2">
    <name type="scientific">Oryza punctata</name>
    <name type="common">Red rice</name>
    <dbReference type="NCBI Taxonomy" id="4537"/>
    <lineage>
        <taxon>Eukaryota</taxon>
        <taxon>Viridiplantae</taxon>
        <taxon>Streptophyta</taxon>
        <taxon>Embryophyta</taxon>
        <taxon>Tracheophyta</taxon>
        <taxon>Spermatophyta</taxon>
        <taxon>Magnoliopsida</taxon>
        <taxon>Liliopsida</taxon>
        <taxon>Poales</taxon>
        <taxon>Poaceae</taxon>
        <taxon>BOP clade</taxon>
        <taxon>Oryzoideae</taxon>
        <taxon>Oryzeae</taxon>
        <taxon>Oryzinae</taxon>
        <taxon>Oryza</taxon>
    </lineage>
</organism>
<name>A0A0E0LAD8_ORYPU</name>
<proteinExistence type="predicted"/>
<reference evidence="2" key="2">
    <citation type="submission" date="2018-05" db="EMBL/GenBank/DDBJ databases">
        <title>OpunRS2 (Oryza punctata Reference Sequence Version 2).</title>
        <authorList>
            <person name="Zhang J."/>
            <person name="Kudrna D."/>
            <person name="Lee S."/>
            <person name="Talag J."/>
            <person name="Welchert J."/>
            <person name="Wing R.A."/>
        </authorList>
    </citation>
    <scope>NUCLEOTIDE SEQUENCE [LARGE SCALE GENOMIC DNA]</scope>
</reference>
<protein>
    <submittedName>
        <fullName evidence="2">Uncharacterized protein</fullName>
    </submittedName>
</protein>
<dbReference type="STRING" id="4537.A0A0E0LAD8"/>
<feature type="region of interest" description="Disordered" evidence="1">
    <location>
        <begin position="67"/>
        <end position="134"/>
    </location>
</feature>